<reference evidence="1 2" key="1">
    <citation type="submission" date="2018-09" db="EMBL/GenBank/DDBJ databases">
        <title>YIM 75000 draft genome.</title>
        <authorList>
            <person name="Tang S."/>
            <person name="Feng Y."/>
        </authorList>
    </citation>
    <scope>NUCLEOTIDE SEQUENCE [LARGE SCALE GENOMIC DNA]</scope>
    <source>
        <strain evidence="1 2">YIM 75000</strain>
    </source>
</reference>
<dbReference type="RefSeq" id="WP_119949139.1">
    <property type="nucleotide sequence ID" value="NZ_QZEZ01000001.1"/>
</dbReference>
<gene>
    <name evidence="1" type="ORF">D5H78_04770</name>
</gene>
<dbReference type="EMBL" id="QZEZ01000001">
    <property type="protein sequence ID" value="RJK98214.1"/>
    <property type="molecule type" value="Genomic_DNA"/>
</dbReference>
<accession>A0A3A3Z487</accession>
<sequence>MDGRAGALLRGRDVREALPPRWHHGVVAAGAAARAPLLARGARAQAAALEASESPGAHRLAGLLRRVADGRLDPAGRVRLAAVEAARRDLLASREEVLRRGGAPQVVGRVCARASQPPAGARVLYQAVRAWAPARALELGTCLGVSAAYQAVAQERCGGGDLLTLEGYPGLAERAERLWDRLGLQRVRVVVGRFAATLPDALAEGPYGYAYVDGHHDGAATRGYVERIAAACAPGALLVLDDVDWSPSMAGAWHDVRHRPDVVASARLGKLGLAVLR</sequence>
<dbReference type="OrthoDB" id="9799672at2"/>
<dbReference type="GO" id="GO:0032259">
    <property type="term" value="P:methylation"/>
    <property type="evidence" value="ECO:0007669"/>
    <property type="project" value="UniProtKB-KW"/>
</dbReference>
<dbReference type="AlphaFoldDB" id="A0A3A3Z487"/>
<evidence type="ECO:0000313" key="2">
    <source>
        <dbReference type="Proteomes" id="UP000265614"/>
    </source>
</evidence>
<evidence type="ECO:0000313" key="1">
    <source>
        <dbReference type="EMBL" id="RJK98214.1"/>
    </source>
</evidence>
<proteinExistence type="predicted"/>
<keyword evidence="1" id="KW-0489">Methyltransferase</keyword>
<dbReference type="Pfam" id="PF13578">
    <property type="entry name" value="Methyltransf_24"/>
    <property type="match status" value="1"/>
</dbReference>
<dbReference type="Proteomes" id="UP000265614">
    <property type="component" value="Unassembled WGS sequence"/>
</dbReference>
<dbReference type="GO" id="GO:0008168">
    <property type="term" value="F:methyltransferase activity"/>
    <property type="evidence" value="ECO:0007669"/>
    <property type="project" value="UniProtKB-KW"/>
</dbReference>
<keyword evidence="2" id="KW-1185">Reference proteome</keyword>
<name>A0A3A3Z487_9ACTN</name>
<comment type="caution">
    <text evidence="1">The sequence shown here is derived from an EMBL/GenBank/DDBJ whole genome shotgun (WGS) entry which is preliminary data.</text>
</comment>
<dbReference type="SUPFAM" id="SSF53335">
    <property type="entry name" value="S-adenosyl-L-methionine-dependent methyltransferases"/>
    <property type="match status" value="1"/>
</dbReference>
<organism evidence="1 2">
    <name type="scientific">Vallicoccus soli</name>
    <dbReference type="NCBI Taxonomy" id="2339232"/>
    <lineage>
        <taxon>Bacteria</taxon>
        <taxon>Bacillati</taxon>
        <taxon>Actinomycetota</taxon>
        <taxon>Actinomycetes</taxon>
        <taxon>Motilibacterales</taxon>
        <taxon>Vallicoccaceae</taxon>
        <taxon>Vallicoccus</taxon>
    </lineage>
</organism>
<protein>
    <submittedName>
        <fullName evidence="1">Class I SAM-dependent methyltransferase</fullName>
    </submittedName>
</protein>
<dbReference type="InterPro" id="IPR029063">
    <property type="entry name" value="SAM-dependent_MTases_sf"/>
</dbReference>
<dbReference type="Gene3D" id="3.40.50.150">
    <property type="entry name" value="Vaccinia Virus protein VP39"/>
    <property type="match status" value="1"/>
</dbReference>
<keyword evidence="1" id="KW-0808">Transferase</keyword>